<dbReference type="GO" id="GO:0005737">
    <property type="term" value="C:cytoplasm"/>
    <property type="evidence" value="ECO:0007669"/>
    <property type="project" value="TreeGrafter"/>
</dbReference>
<dbReference type="EMBL" id="MIND01000018">
    <property type="protein sequence ID" value="POF90271.1"/>
    <property type="molecule type" value="Genomic_DNA"/>
</dbReference>
<evidence type="ECO:0000259" key="1">
    <source>
        <dbReference type="Pfam" id="PF01370"/>
    </source>
</evidence>
<dbReference type="PANTHER" id="PTHR48079">
    <property type="entry name" value="PROTEIN YEEZ"/>
    <property type="match status" value="1"/>
</dbReference>
<proteinExistence type="predicted"/>
<gene>
    <name evidence="2" type="ORF">BGP80_20970</name>
</gene>
<dbReference type="InterPro" id="IPR036291">
    <property type="entry name" value="NAD(P)-bd_dom_sf"/>
</dbReference>
<feature type="domain" description="NAD-dependent epimerase/dehydratase" evidence="1">
    <location>
        <begin position="7"/>
        <end position="231"/>
    </location>
</feature>
<dbReference type="GO" id="GO:0004029">
    <property type="term" value="F:aldehyde dehydrogenase (NAD+) activity"/>
    <property type="evidence" value="ECO:0007669"/>
    <property type="project" value="TreeGrafter"/>
</dbReference>
<dbReference type="InterPro" id="IPR051783">
    <property type="entry name" value="NAD(P)-dependent_oxidoreduct"/>
</dbReference>
<accession>A0A2S3WH86</accession>
<dbReference type="SUPFAM" id="SSF51735">
    <property type="entry name" value="NAD(P)-binding Rossmann-fold domains"/>
    <property type="match status" value="1"/>
</dbReference>
<evidence type="ECO:0000313" key="3">
    <source>
        <dbReference type="Proteomes" id="UP000237194"/>
    </source>
</evidence>
<dbReference type="Gene3D" id="3.40.50.720">
    <property type="entry name" value="NAD(P)-binding Rossmann-like Domain"/>
    <property type="match status" value="1"/>
</dbReference>
<dbReference type="AlphaFoldDB" id="A0A2S3WH86"/>
<dbReference type="InterPro" id="IPR001509">
    <property type="entry name" value="Epimerase_deHydtase"/>
</dbReference>
<name>A0A2S3WH86_PSEPU</name>
<evidence type="ECO:0000313" key="2">
    <source>
        <dbReference type="EMBL" id="POF90271.1"/>
    </source>
</evidence>
<comment type="caution">
    <text evidence="2">The sequence shown here is derived from an EMBL/GenBank/DDBJ whole genome shotgun (WGS) entry which is preliminary data.</text>
</comment>
<organism evidence="2 3">
    <name type="scientific">Pseudomonas putida</name>
    <name type="common">Arthrobacter siderocapsulatus</name>
    <dbReference type="NCBI Taxonomy" id="303"/>
    <lineage>
        <taxon>Bacteria</taxon>
        <taxon>Pseudomonadati</taxon>
        <taxon>Pseudomonadota</taxon>
        <taxon>Gammaproteobacteria</taxon>
        <taxon>Pseudomonadales</taxon>
        <taxon>Pseudomonadaceae</taxon>
        <taxon>Pseudomonas</taxon>
    </lineage>
</organism>
<dbReference type="PANTHER" id="PTHR48079:SF6">
    <property type="entry name" value="NAD(P)-BINDING DOMAIN-CONTAINING PROTEIN-RELATED"/>
    <property type="match status" value="1"/>
</dbReference>
<reference evidence="2 3" key="1">
    <citation type="submission" date="2016-08" db="EMBL/GenBank/DDBJ databases">
        <authorList>
            <person name="Seilhamer J.J."/>
        </authorList>
    </citation>
    <scope>NUCLEOTIDE SEQUENCE [LARGE SCALE GENOMIC DNA]</scope>
    <source>
        <strain evidence="2 3">KT-27</strain>
    </source>
</reference>
<dbReference type="Pfam" id="PF01370">
    <property type="entry name" value="Epimerase"/>
    <property type="match status" value="1"/>
</dbReference>
<sequence length="322" mass="34255">MMSPCRVMVTGASGFVGKRLCQALAAGGMQPTAVVRREVTEPLAGEILLTDLLDAERVTSAMHGIDCVVHLAGRAHMLDDRAEDPLAAFRQANVETTLAVAAAAMAAGVKRFVFVSSIGVNGSQTAAAAFSEHSTPSPAADYAVSKLEAEQALQALLAGSSTELVIVRPPLIYDASAPGNFARLLKLVDKGLPLPFAVSSNRRSMISLNNLISFLMLVISHDKAAGQLFVIADGASFSTRQIVDLIAQGMGRKARFFYVPQTAVRLLLSALGRQGMYVQLYCSLEVNVARARELLGWKPVEDPSSALMAAGREYRLQHTADA</sequence>
<protein>
    <submittedName>
        <fullName evidence="2">NAD-dependent dehydratase</fullName>
    </submittedName>
</protein>
<dbReference type="Proteomes" id="UP000237194">
    <property type="component" value="Unassembled WGS sequence"/>
</dbReference>
<dbReference type="RefSeq" id="WP_258035147.1">
    <property type="nucleotide sequence ID" value="NZ_MIND01000018.1"/>
</dbReference>
<reference evidence="2 3" key="2">
    <citation type="submission" date="2018-03" db="EMBL/GenBank/DDBJ databases">
        <title>Draft genome of Pseudomonas putida strain KT-27.</title>
        <authorList>
            <person name="Yoshizawa S."/>
            <person name="Khan N.H."/>
            <person name="Nishimura M."/>
            <person name="Chiura H.X."/>
            <person name="Ogura Y."/>
            <person name="Hayashi T."/>
            <person name="Kogure K."/>
        </authorList>
    </citation>
    <scope>NUCLEOTIDE SEQUENCE [LARGE SCALE GENOMIC DNA]</scope>
    <source>
        <strain evidence="2 3">KT-27</strain>
    </source>
</reference>